<feature type="compositionally biased region" description="Low complexity" evidence="1">
    <location>
        <begin position="43"/>
        <end position="67"/>
    </location>
</feature>
<feature type="compositionally biased region" description="Basic and acidic residues" evidence="1">
    <location>
        <begin position="124"/>
        <end position="133"/>
    </location>
</feature>
<feature type="region of interest" description="Disordered" evidence="1">
    <location>
        <begin position="181"/>
        <end position="214"/>
    </location>
</feature>
<dbReference type="AlphaFoldDB" id="A0A9P7KDW0"/>
<protein>
    <submittedName>
        <fullName evidence="2">Uncharacterized protein</fullName>
    </submittedName>
</protein>
<proteinExistence type="predicted"/>
<keyword evidence="3" id="KW-1185">Reference proteome</keyword>
<name>A0A9P7KDW0_9AGAR</name>
<accession>A0A9P7KDW0</accession>
<feature type="compositionally biased region" description="Acidic residues" evidence="1">
    <location>
        <begin position="145"/>
        <end position="154"/>
    </location>
</feature>
<reference evidence="2" key="1">
    <citation type="submission" date="2020-07" db="EMBL/GenBank/DDBJ databases">
        <authorList>
            <person name="Nieuwenhuis M."/>
            <person name="Van De Peppel L.J.J."/>
        </authorList>
    </citation>
    <scope>NUCLEOTIDE SEQUENCE</scope>
    <source>
        <strain evidence="2">AP01</strain>
        <tissue evidence="2">Mycelium</tissue>
    </source>
</reference>
<organism evidence="2 3">
    <name type="scientific">Asterophora parasitica</name>
    <dbReference type="NCBI Taxonomy" id="117018"/>
    <lineage>
        <taxon>Eukaryota</taxon>
        <taxon>Fungi</taxon>
        <taxon>Dikarya</taxon>
        <taxon>Basidiomycota</taxon>
        <taxon>Agaricomycotina</taxon>
        <taxon>Agaricomycetes</taxon>
        <taxon>Agaricomycetidae</taxon>
        <taxon>Agaricales</taxon>
        <taxon>Tricholomatineae</taxon>
        <taxon>Lyophyllaceae</taxon>
        <taxon>Asterophora</taxon>
    </lineage>
</organism>
<reference evidence="2" key="2">
    <citation type="submission" date="2021-10" db="EMBL/GenBank/DDBJ databases">
        <title>Phylogenomics reveals ancestral predisposition of the termite-cultivated fungus Termitomyces towards a domesticated lifestyle.</title>
        <authorList>
            <person name="Auxier B."/>
            <person name="Grum-Grzhimaylo A."/>
            <person name="Cardenas M.E."/>
            <person name="Lodge J.D."/>
            <person name="Laessoe T."/>
            <person name="Pedersen O."/>
            <person name="Smith M.E."/>
            <person name="Kuyper T.W."/>
            <person name="Franco-Molano E.A."/>
            <person name="Baroni T.J."/>
            <person name="Aanen D.K."/>
        </authorList>
    </citation>
    <scope>NUCLEOTIDE SEQUENCE</scope>
    <source>
        <strain evidence="2">AP01</strain>
        <tissue evidence="2">Mycelium</tissue>
    </source>
</reference>
<gene>
    <name evidence="2" type="ORF">DXG03_008831</name>
</gene>
<evidence type="ECO:0000313" key="2">
    <source>
        <dbReference type="EMBL" id="KAG5644236.1"/>
    </source>
</evidence>
<evidence type="ECO:0000313" key="3">
    <source>
        <dbReference type="Proteomes" id="UP000775547"/>
    </source>
</evidence>
<dbReference type="EMBL" id="JABCKV010000078">
    <property type="protein sequence ID" value="KAG5644236.1"/>
    <property type="molecule type" value="Genomic_DNA"/>
</dbReference>
<comment type="caution">
    <text evidence="2">The sequence shown here is derived from an EMBL/GenBank/DDBJ whole genome shotgun (WGS) entry which is preliminary data.</text>
</comment>
<feature type="compositionally biased region" description="Polar residues" evidence="1">
    <location>
        <begin position="1"/>
        <end position="14"/>
    </location>
</feature>
<feature type="compositionally biased region" description="Low complexity" evidence="1">
    <location>
        <begin position="22"/>
        <end position="33"/>
    </location>
</feature>
<dbReference type="OrthoDB" id="3265817at2759"/>
<feature type="region of interest" description="Disordered" evidence="1">
    <location>
        <begin position="1"/>
        <end position="156"/>
    </location>
</feature>
<evidence type="ECO:0000256" key="1">
    <source>
        <dbReference type="SAM" id="MobiDB-lite"/>
    </source>
</evidence>
<dbReference type="Proteomes" id="UP000775547">
    <property type="component" value="Unassembled WGS sequence"/>
</dbReference>
<sequence>MSTESSFSDENPPSLSLEIPGSLESSVESSLASPPTPFLIGILSNPSHSQSHSTSNSTTASTSSLPTRPSISFAPLPELAPRKRRSAAPLGMAARSQLVRRRRQQQANHNQGDDNPMWTDEELERQRQLAMKEARRRQVKQQQDDVGEEGDGEDPFAVLGRAMKGAGKSIWRKVSRKELAKRKAKEDRAAQGESPGTGESQVDGMGTAVAKSPTTGLEEMLVLTKITPEGEHDARMYIDDDEDDDEHFLHVGQTETIREGHATYAWITEGDTKLTHSADPLTHV</sequence>